<accession>A0A318T4A0</accession>
<keyword evidence="3" id="KW-1185">Reference proteome</keyword>
<dbReference type="Proteomes" id="UP000247454">
    <property type="component" value="Unassembled WGS sequence"/>
</dbReference>
<evidence type="ECO:0000256" key="1">
    <source>
        <dbReference type="SAM" id="Phobius"/>
    </source>
</evidence>
<dbReference type="AlphaFoldDB" id="A0A318T4A0"/>
<proteinExistence type="predicted"/>
<keyword evidence="1" id="KW-0812">Transmembrane</keyword>
<feature type="transmembrane region" description="Helical" evidence="1">
    <location>
        <begin position="13"/>
        <end position="32"/>
    </location>
</feature>
<organism evidence="2 3">
    <name type="scientific">Phyllobacterium leguminum</name>
    <dbReference type="NCBI Taxonomy" id="314237"/>
    <lineage>
        <taxon>Bacteria</taxon>
        <taxon>Pseudomonadati</taxon>
        <taxon>Pseudomonadota</taxon>
        <taxon>Alphaproteobacteria</taxon>
        <taxon>Hyphomicrobiales</taxon>
        <taxon>Phyllobacteriaceae</taxon>
        <taxon>Phyllobacterium</taxon>
    </lineage>
</organism>
<dbReference type="EMBL" id="QJTF01000003">
    <property type="protein sequence ID" value="PYE89632.1"/>
    <property type="molecule type" value="Genomic_DNA"/>
</dbReference>
<comment type="caution">
    <text evidence="2">The sequence shown here is derived from an EMBL/GenBank/DDBJ whole genome shotgun (WGS) entry which is preliminary data.</text>
</comment>
<sequence>MMWIAVVNNLPEMILGGAWTGLCLWFGGRIGLWKARRNAAKAEF</sequence>
<gene>
    <name evidence="2" type="ORF">C7477_103140</name>
</gene>
<reference evidence="2 3" key="1">
    <citation type="submission" date="2018-06" db="EMBL/GenBank/DDBJ databases">
        <title>Genomic Encyclopedia of Type Strains, Phase III (KMG-III): the genomes of soil and plant-associated and newly described type strains.</title>
        <authorList>
            <person name="Whitman W."/>
        </authorList>
    </citation>
    <scope>NUCLEOTIDE SEQUENCE [LARGE SCALE GENOMIC DNA]</scope>
    <source>
        <strain evidence="2 3">ORS 1419</strain>
    </source>
</reference>
<keyword evidence="1" id="KW-1133">Transmembrane helix</keyword>
<evidence type="ECO:0000313" key="3">
    <source>
        <dbReference type="Proteomes" id="UP000247454"/>
    </source>
</evidence>
<name>A0A318T4A0_9HYPH</name>
<keyword evidence="1" id="KW-0472">Membrane</keyword>
<evidence type="ECO:0000313" key="2">
    <source>
        <dbReference type="EMBL" id="PYE89632.1"/>
    </source>
</evidence>
<protein>
    <submittedName>
        <fullName evidence="2">Uncharacterized protein</fullName>
    </submittedName>
</protein>